<evidence type="ECO:0008006" key="5">
    <source>
        <dbReference type="Google" id="ProtNLM"/>
    </source>
</evidence>
<dbReference type="PANTHER" id="PTHR33791">
    <property type="entry name" value="CHAPERONIN-LIKE RBCX PROTEIN 1, CHLOROPLASTIC"/>
    <property type="match status" value="1"/>
</dbReference>
<proteinExistence type="predicted"/>
<dbReference type="PANTHER" id="PTHR33791:SF17">
    <property type="entry name" value="CHAPERONIN-LIKE RBCX PROTEIN"/>
    <property type="match status" value="1"/>
</dbReference>
<dbReference type="GO" id="GO:0110102">
    <property type="term" value="P:ribulose bisphosphate carboxylase complex assembly"/>
    <property type="evidence" value="ECO:0007669"/>
    <property type="project" value="InterPro"/>
</dbReference>
<sequence length="218" mass="24990">MVGSLFVIGSSVMDSPSAPCLCLDAHTRSKKKIHGSSRKLELGSSFTGSSIVFRISSKRVPRIASRRSKKKFLIVNEDVAGNYDDTFGDVKTQLINYFTYKAVRTVLHQLYEMNPPQYTWFYNYVVSNRPTEGKRFLRKLGKVTKTYAVSEGKLFKESQELAERVMITRLHLYGKWIKKCDHGKIYQDISDENLALMRERLMETVIWPSDDSNSEVIG</sequence>
<dbReference type="GO" id="GO:0044183">
    <property type="term" value="F:protein folding chaperone"/>
    <property type="evidence" value="ECO:0007669"/>
    <property type="project" value="InterPro"/>
</dbReference>
<keyword evidence="3" id="KW-0120">Carbon dioxide fixation</keyword>
<dbReference type="AlphaFoldDB" id="A0A3P5ZEY6"/>
<evidence type="ECO:0000256" key="2">
    <source>
        <dbReference type="ARBA" id="ARBA00023186"/>
    </source>
</evidence>
<keyword evidence="2" id="KW-0143">Chaperone</keyword>
<dbReference type="EMBL" id="LR031572">
    <property type="protein sequence ID" value="VDC79066.1"/>
    <property type="molecule type" value="Genomic_DNA"/>
</dbReference>
<accession>A0A3P5ZEY6</accession>
<dbReference type="Pfam" id="PF02341">
    <property type="entry name" value="RbcX"/>
    <property type="match status" value="1"/>
</dbReference>
<evidence type="ECO:0000256" key="1">
    <source>
        <dbReference type="ARBA" id="ARBA00022531"/>
    </source>
</evidence>
<dbReference type="InterPro" id="IPR038052">
    <property type="entry name" value="Chaperonin_RbcX_sf"/>
</dbReference>
<dbReference type="Gene3D" id="1.10.1200.210">
    <property type="entry name" value="Chaperonin-like RbcX"/>
    <property type="match status" value="1"/>
</dbReference>
<reference evidence="4" key="1">
    <citation type="submission" date="2018-11" db="EMBL/GenBank/DDBJ databases">
        <authorList>
            <consortium name="Genoscope - CEA"/>
            <person name="William W."/>
        </authorList>
    </citation>
    <scope>NUCLEOTIDE SEQUENCE</scope>
</reference>
<protein>
    <recommendedName>
        <fullName evidence="5">Chaperonin-like RbcX protein</fullName>
    </recommendedName>
</protein>
<dbReference type="GO" id="GO:0015979">
    <property type="term" value="P:photosynthesis"/>
    <property type="evidence" value="ECO:0007669"/>
    <property type="project" value="UniProtKB-KW"/>
</dbReference>
<evidence type="ECO:0000313" key="4">
    <source>
        <dbReference type="EMBL" id="VDC79066.1"/>
    </source>
</evidence>
<name>A0A3P5ZEY6_BRACM</name>
<evidence type="ECO:0000256" key="3">
    <source>
        <dbReference type="ARBA" id="ARBA00023300"/>
    </source>
</evidence>
<dbReference type="SUPFAM" id="SSF158615">
    <property type="entry name" value="RbcX-like"/>
    <property type="match status" value="1"/>
</dbReference>
<dbReference type="InterPro" id="IPR003435">
    <property type="entry name" value="Chaperonin_RcbX"/>
</dbReference>
<gene>
    <name evidence="4" type="ORF">BRAA03T10284Z</name>
</gene>
<dbReference type="GO" id="GO:0015977">
    <property type="term" value="P:carbon fixation"/>
    <property type="evidence" value="ECO:0007669"/>
    <property type="project" value="UniProtKB-KW"/>
</dbReference>
<organism evidence="4">
    <name type="scientific">Brassica campestris</name>
    <name type="common">Field mustard</name>
    <dbReference type="NCBI Taxonomy" id="3711"/>
    <lineage>
        <taxon>Eukaryota</taxon>
        <taxon>Viridiplantae</taxon>
        <taxon>Streptophyta</taxon>
        <taxon>Embryophyta</taxon>
        <taxon>Tracheophyta</taxon>
        <taxon>Spermatophyta</taxon>
        <taxon>Magnoliopsida</taxon>
        <taxon>eudicotyledons</taxon>
        <taxon>Gunneridae</taxon>
        <taxon>Pentapetalae</taxon>
        <taxon>rosids</taxon>
        <taxon>malvids</taxon>
        <taxon>Brassicales</taxon>
        <taxon>Brassicaceae</taxon>
        <taxon>Brassiceae</taxon>
        <taxon>Brassica</taxon>
    </lineage>
</organism>
<keyword evidence="1" id="KW-0602">Photosynthesis</keyword>